<dbReference type="FunFam" id="1.10.10.2830:FF:000001">
    <property type="entry name" value="Chromosome partitioning protein ParB"/>
    <property type="match status" value="1"/>
</dbReference>
<dbReference type="InterPro" id="IPR004437">
    <property type="entry name" value="ParB/RepB/Spo0J"/>
</dbReference>
<comment type="similarity">
    <text evidence="1">Belongs to the ParB family.</text>
</comment>
<dbReference type="NCBIfam" id="TIGR00180">
    <property type="entry name" value="parB_part"/>
    <property type="match status" value="1"/>
</dbReference>
<dbReference type="Pfam" id="PF02195">
    <property type="entry name" value="ParB_N"/>
    <property type="match status" value="1"/>
</dbReference>
<dbReference type="EMBL" id="CP007174">
    <property type="protein sequence ID" value="AIF82386.1"/>
    <property type="molecule type" value="Genomic_DNA"/>
</dbReference>
<dbReference type="SUPFAM" id="SSF109709">
    <property type="entry name" value="KorB DNA-binding domain-like"/>
    <property type="match status" value="1"/>
</dbReference>
<dbReference type="SUPFAM" id="SSF110849">
    <property type="entry name" value="ParB/Sulfiredoxin"/>
    <property type="match status" value="1"/>
</dbReference>
<dbReference type="PANTHER" id="PTHR33375">
    <property type="entry name" value="CHROMOSOME-PARTITIONING PROTEIN PARB-RELATED"/>
    <property type="match status" value="1"/>
</dbReference>
<dbReference type="eggNOG" id="arCOG07935">
    <property type="taxonomic scope" value="Archaea"/>
</dbReference>
<dbReference type="CDD" id="cd16396">
    <property type="entry name" value="Noc_N"/>
    <property type="match status" value="1"/>
</dbReference>
<evidence type="ECO:0000256" key="2">
    <source>
        <dbReference type="ARBA" id="ARBA00022829"/>
    </source>
</evidence>
<feature type="domain" description="ParB-like N-terminal" evidence="3">
    <location>
        <begin position="27"/>
        <end position="115"/>
    </location>
</feature>
<dbReference type="GO" id="GO:0007059">
    <property type="term" value="P:chromosome segregation"/>
    <property type="evidence" value="ECO:0007669"/>
    <property type="project" value="UniProtKB-KW"/>
</dbReference>
<dbReference type="Gene3D" id="3.90.1530.30">
    <property type="match status" value="1"/>
</dbReference>
<sequence length="345" mass="39437">MNERNATDLGAGVASTGDTEEQRGLIQYIKASSIKFSALLLRPHDDKEIMQLSKSIKEVGLLQPIIVRLKDGFYEIVAGNRRFTACKALGWRKIPCYVLDLDDKAMFEMALIENVQRKTMTPLEEAESFRRYVEEKGWGSVAELASRIGKSSAYISKRIALLDLPTDVRDRIANNEIFPSAAEEILTIKDKEKQSELANMIAARRLTIKKARLLVDQLKKKESLVGNNSSSIVDTILVNDMIMAGSNTYSPQQQECEYDDISQQLNQITTKGYDHLTIKYHKAFDRAIVASKICMNNMDDVLKDVEENWLVYELLLQQRTTIHSIIDLLQKEKRNLRRARLFRYI</sequence>
<dbReference type="GO" id="GO:0005694">
    <property type="term" value="C:chromosome"/>
    <property type="evidence" value="ECO:0007669"/>
    <property type="project" value="TreeGrafter"/>
</dbReference>
<reference evidence="4 5" key="1">
    <citation type="journal article" date="2014" name="PLoS ONE">
        <title>Genome Sequence of Candidatus Nitrososphaera evergladensis from Group I.1b Enriched from Everglades Soil Reveals Novel Genomic Features of the Ammonia-Oxidizing Archaea.</title>
        <authorList>
            <person name="Zhalnina K.V."/>
            <person name="Dias R."/>
            <person name="Leonard M.T."/>
            <person name="Dorr de Quadros P."/>
            <person name="Camargo F.A."/>
            <person name="Drew J.C."/>
            <person name="Farmerie W.G."/>
            <person name="Daroub S.H."/>
            <person name="Triplett E.W."/>
        </authorList>
    </citation>
    <scope>NUCLEOTIDE SEQUENCE [LARGE SCALE GENOMIC DNA]</scope>
    <source>
        <strain evidence="4 5">SR1</strain>
    </source>
</reference>
<keyword evidence="2" id="KW-0159">Chromosome partition</keyword>
<dbReference type="PANTHER" id="PTHR33375:SF1">
    <property type="entry name" value="CHROMOSOME-PARTITIONING PROTEIN PARB-RELATED"/>
    <property type="match status" value="1"/>
</dbReference>
<dbReference type="GO" id="GO:0003677">
    <property type="term" value="F:DNA binding"/>
    <property type="evidence" value="ECO:0007669"/>
    <property type="project" value="InterPro"/>
</dbReference>
<dbReference type="InterPro" id="IPR041468">
    <property type="entry name" value="HTH_ParB/Spo0J"/>
</dbReference>
<evidence type="ECO:0000313" key="5">
    <source>
        <dbReference type="Proteomes" id="UP000028194"/>
    </source>
</evidence>
<dbReference type="Pfam" id="PF17762">
    <property type="entry name" value="HTH_ParB"/>
    <property type="match status" value="1"/>
</dbReference>
<evidence type="ECO:0000256" key="1">
    <source>
        <dbReference type="ARBA" id="ARBA00006295"/>
    </source>
</evidence>
<evidence type="ECO:0000313" key="4">
    <source>
        <dbReference type="EMBL" id="AIF82386.1"/>
    </source>
</evidence>
<dbReference type="AlphaFoldDB" id="A0A075MLM7"/>
<dbReference type="InterPro" id="IPR036086">
    <property type="entry name" value="ParB/Sulfiredoxin_sf"/>
</dbReference>
<dbReference type="OrthoDB" id="11840at2157"/>
<dbReference type="Gene3D" id="1.10.10.2830">
    <property type="match status" value="1"/>
</dbReference>
<name>A0A075MLM7_9ARCH</name>
<dbReference type="GeneID" id="41596209"/>
<dbReference type="InterPro" id="IPR003115">
    <property type="entry name" value="ParB_N"/>
</dbReference>
<organism evidence="4 5">
    <name type="scientific">Candidatus Nitrososphaera evergladensis SR1</name>
    <dbReference type="NCBI Taxonomy" id="1459636"/>
    <lineage>
        <taxon>Archaea</taxon>
        <taxon>Nitrososphaerota</taxon>
        <taxon>Nitrososphaeria</taxon>
        <taxon>Nitrososphaerales</taxon>
        <taxon>Nitrososphaeraceae</taxon>
        <taxon>Nitrososphaera</taxon>
    </lineage>
</organism>
<dbReference type="KEGG" id="nev:NTE_00304"/>
<gene>
    <name evidence="4" type="ORF">NTE_00304</name>
</gene>
<dbReference type="Proteomes" id="UP000028194">
    <property type="component" value="Chromosome"/>
</dbReference>
<accession>A0A075MLM7</accession>
<proteinExistence type="inferred from homology"/>
<dbReference type="HOGENOM" id="CLU_023853_0_1_2"/>
<protein>
    <submittedName>
        <fullName evidence="4">ParB-like partition protein</fullName>
    </submittedName>
</protein>
<dbReference type="SMART" id="SM00470">
    <property type="entry name" value="ParB"/>
    <property type="match status" value="1"/>
</dbReference>
<dbReference type="RefSeq" id="WP_148699381.1">
    <property type="nucleotide sequence ID" value="NZ_CP007174.1"/>
</dbReference>
<keyword evidence="5" id="KW-1185">Reference proteome</keyword>
<evidence type="ECO:0000259" key="3">
    <source>
        <dbReference type="SMART" id="SM00470"/>
    </source>
</evidence>
<dbReference type="InterPro" id="IPR050336">
    <property type="entry name" value="Chromosome_partition/occlusion"/>
</dbReference>